<gene>
    <name evidence="1" type="ORF">BJBARM4_0590</name>
</gene>
<protein>
    <submittedName>
        <fullName evidence="1">Uncharacterized protein</fullName>
    </submittedName>
</protein>
<proteinExistence type="predicted"/>
<dbReference type="AlphaFoldDB" id="D2EFR5"/>
<reference evidence="1 2" key="1">
    <citation type="journal article" date="2010" name="Proc. Natl. Acad. Sci. U.S.A.">
        <title>Enigmatic, ultrasmall, uncultivated Archaea.</title>
        <authorList>
            <person name="Baker B.J."/>
            <person name="Comolli L.R."/>
            <person name="Dick G.J."/>
            <person name="Hauser L.J."/>
            <person name="Hyatt D."/>
            <person name="Dill B.D."/>
            <person name="Land M.L."/>
            <person name="Verberkmoes N.C."/>
            <person name="Hettich R.L."/>
            <person name="Banfield J.F."/>
        </authorList>
    </citation>
    <scope>NUCLEOTIDE SEQUENCE [LARGE SCALE GENOMIC DNA]</scope>
</reference>
<dbReference type="EMBL" id="GG730049">
    <property type="protein sequence ID" value="EEZ92758.1"/>
    <property type="molecule type" value="Genomic_DNA"/>
</dbReference>
<organism evidence="1 2">
    <name type="scientific">Candidatus Parvarchaeum acidiphilum ARMAN-4</name>
    <dbReference type="NCBI Taxonomy" id="662760"/>
    <lineage>
        <taxon>Archaea</taxon>
        <taxon>Candidatus Parvarchaeota</taxon>
        <taxon>Candidatus Parvarchaeum</taxon>
    </lineage>
</organism>
<sequence>MINMKGLRNYLLLALLIVFLIGFIAAGKTSPAYKAPVTQAVNCGSANLNFVYSTNTNVKAPEGTNTFFNIYVNNTGNVTEDIGLTVTPSANAPFFVKVANSTELNISKEVFTSFGVYSPSKLGNYSVVANLSASYLNCVNYKIIPINVIVVNSTSVNSTS</sequence>
<accession>D2EFR5</accession>
<evidence type="ECO:0000313" key="2">
    <source>
        <dbReference type="Proteomes" id="UP000009375"/>
    </source>
</evidence>
<evidence type="ECO:0000313" key="1">
    <source>
        <dbReference type="EMBL" id="EEZ92758.1"/>
    </source>
</evidence>
<name>D2EFR5_PARA4</name>
<dbReference type="Proteomes" id="UP000009375">
    <property type="component" value="Unassembled WGS sequence"/>
</dbReference>